<organism evidence="6">
    <name type="scientific">Triticum aestivum</name>
    <name type="common">Wheat</name>
    <dbReference type="NCBI Taxonomy" id="4565"/>
    <lineage>
        <taxon>Eukaryota</taxon>
        <taxon>Viridiplantae</taxon>
        <taxon>Streptophyta</taxon>
        <taxon>Embryophyta</taxon>
        <taxon>Tracheophyta</taxon>
        <taxon>Spermatophyta</taxon>
        <taxon>Magnoliopsida</taxon>
        <taxon>Liliopsida</taxon>
        <taxon>Poales</taxon>
        <taxon>Poaceae</taxon>
        <taxon>BOP clade</taxon>
        <taxon>Pooideae</taxon>
        <taxon>Triticodae</taxon>
        <taxon>Triticeae</taxon>
        <taxon>Triticinae</taxon>
        <taxon>Triticum</taxon>
    </lineage>
</organism>
<dbReference type="Gramene" id="TraesNOR7D03G04522260.1">
    <property type="protein sequence ID" value="TraesNOR7D03G04522260.1"/>
    <property type="gene ID" value="TraesNOR7D03G04522260"/>
</dbReference>
<dbReference type="InterPro" id="IPR035669">
    <property type="entry name" value="SGNH_plant_lipase-like"/>
</dbReference>
<reference evidence="6" key="2">
    <citation type="submission" date="2018-10" db="UniProtKB">
        <authorList>
            <consortium name="EnsemblPlants"/>
        </authorList>
    </citation>
    <scope>IDENTIFICATION</scope>
</reference>
<evidence type="ECO:0008006" key="8">
    <source>
        <dbReference type="Google" id="ProtNLM"/>
    </source>
</evidence>
<feature type="chain" id="PRO_5043181279" description="GDSL esterase/lipase" evidence="5">
    <location>
        <begin position="31"/>
        <end position="373"/>
    </location>
</feature>
<proteinExistence type="inferred from homology"/>
<reference evidence="6" key="1">
    <citation type="submission" date="2018-08" db="EMBL/GenBank/DDBJ databases">
        <authorList>
            <person name="Rossello M."/>
        </authorList>
    </citation>
    <scope>NUCLEOTIDE SEQUENCE [LARGE SCALE GENOMIC DNA]</scope>
    <source>
        <strain evidence="6">cv. Chinese Spring</strain>
    </source>
</reference>
<dbReference type="InterPro" id="IPR001087">
    <property type="entry name" value="GDSL"/>
</dbReference>
<evidence type="ECO:0000256" key="4">
    <source>
        <dbReference type="ARBA" id="ARBA00023180"/>
    </source>
</evidence>
<dbReference type="Gramene" id="TraesLAC7D03G04420350.1">
    <property type="protein sequence ID" value="TraesLAC7D03G04420350.1"/>
    <property type="gene ID" value="TraesLAC7D03G04420350"/>
</dbReference>
<dbReference type="OrthoDB" id="1600564at2759"/>
<evidence type="ECO:0000313" key="6">
    <source>
        <dbReference type="EnsemblPlants" id="TraesCS7D02G487200.1"/>
    </source>
</evidence>
<dbReference type="Gramene" id="TraesMAC7D03G04464900.1">
    <property type="protein sequence ID" value="TraesMAC7D03G04464900.1"/>
    <property type="gene ID" value="TraesMAC7D03G04464900"/>
</dbReference>
<dbReference type="PANTHER" id="PTHR22835:SF606">
    <property type="entry name" value="GDSL ESTERASE_LIPASE"/>
    <property type="match status" value="1"/>
</dbReference>
<dbReference type="EnsemblPlants" id="TraesCS7D02G487200.1">
    <property type="protein sequence ID" value="TraesCS7D02G487200.1"/>
    <property type="gene ID" value="TraesCS7D02G487200"/>
</dbReference>
<feature type="signal peptide" evidence="5">
    <location>
        <begin position="1"/>
        <end position="30"/>
    </location>
</feature>
<keyword evidence="2 5" id="KW-0732">Signal</keyword>
<dbReference type="Gramene" id="TraesKAR7D01G0433270.1">
    <property type="protein sequence ID" value="cds.TraesKAR7D01G0433270.1"/>
    <property type="gene ID" value="TraesKAR7D01G0433270"/>
</dbReference>
<evidence type="ECO:0000256" key="5">
    <source>
        <dbReference type="SAM" id="SignalP"/>
    </source>
</evidence>
<dbReference type="STRING" id="4565.A0A3B6TR51"/>
<dbReference type="Gene3D" id="3.40.50.1110">
    <property type="entry name" value="SGNH hydrolase"/>
    <property type="match status" value="1"/>
</dbReference>
<dbReference type="Gramene" id="TraesCS7D03G1155600.1">
    <property type="protein sequence ID" value="TraesCS7D03G1155600.1.CDS"/>
    <property type="gene ID" value="TraesCS7D03G1155600"/>
</dbReference>
<dbReference type="PANTHER" id="PTHR22835">
    <property type="entry name" value="ZINC FINGER FYVE DOMAIN CONTAINING PROTEIN"/>
    <property type="match status" value="1"/>
</dbReference>
<sequence length="373" mass="40603">MGSPNRLCSISLAAPFIFAVLLLNADLGSCDCFKRIFTFGDSITDAGNFAYTGRNNKNPGPPSVPPYGETYFHRPTGRASDGRLIVDFYAQSLGLPLLPPSLPKENTGQFPAGANFALYGATALNPNFFKRYNFGVPFTWSLDDQLATFKKVLARIAPGDAATKSLLSESLIVFGEIGGNDYNFWFFAGHGGDTHTPEQYMPDVIARIGDGVQEVINLGAKTVLVPGNFPIGCVPAYLSGNKSNKSADYDQYHCLKRFNNFSQMHNQLLKQEVGKLKSLNADVKIIYADYYGAFMEFVKNPSRYGIDDPLVACCGGNGPYGTGHTCNQTARICPDPSRFASWDQVHMTEKAYSVIANGVLNGPYADTPLLDVC</sequence>
<dbReference type="Gramene" id="TraesSYM7D03G04527280.1">
    <property type="protein sequence ID" value="TraesSYM7D03G04527280.1"/>
    <property type="gene ID" value="TraesSYM7D03G04527280"/>
</dbReference>
<dbReference type="Gramene" id="TraesSTA7D03G04466850.1">
    <property type="protein sequence ID" value="TraesSTA7D03G04466850.1"/>
    <property type="gene ID" value="TraesSTA7D03G04466850"/>
</dbReference>
<evidence type="ECO:0000313" key="7">
    <source>
        <dbReference type="Proteomes" id="UP000019116"/>
    </source>
</evidence>
<dbReference type="Gramene" id="TraesROB_scaffold_008058_01G000300.1">
    <property type="protein sequence ID" value="TraesROB_scaffold_008058_01G000300.1"/>
    <property type="gene ID" value="TraesROB_scaffold_008058_01G000300"/>
</dbReference>
<keyword evidence="7" id="KW-1185">Reference proteome</keyword>
<dbReference type="InterPro" id="IPR036514">
    <property type="entry name" value="SGNH_hydro_sf"/>
</dbReference>
<dbReference type="OMA" id="CNQTARI"/>
<dbReference type="Gramene" id="TraesJUL7D03G04517400.1">
    <property type="protein sequence ID" value="TraesJUL7D03G04517400.1"/>
    <property type="gene ID" value="TraesJUL7D03G04517400"/>
</dbReference>
<dbReference type="CDD" id="cd01837">
    <property type="entry name" value="SGNH_plant_lipase_like"/>
    <property type="match status" value="1"/>
</dbReference>
<dbReference type="Gramene" id="TraesWEE_scaffold_007383_01G000500.1">
    <property type="protein sequence ID" value="TraesWEE_scaffold_007383_01G000500.1"/>
    <property type="gene ID" value="TraesWEE_scaffold_007383_01G000500"/>
</dbReference>
<dbReference type="Gramene" id="TraesJAG7D03G04456020.1">
    <property type="protein sequence ID" value="TraesJAG7D03G04456020.1"/>
    <property type="gene ID" value="TraesJAG7D03G04456020"/>
</dbReference>
<dbReference type="Gramene" id="TraesARI7D03G04549830.1">
    <property type="protein sequence ID" value="TraesARI7D03G04549830.1"/>
    <property type="gene ID" value="TraesARI7D03G04549830"/>
</dbReference>
<dbReference type="SMR" id="A0A3B6TR51"/>
<dbReference type="Proteomes" id="UP000019116">
    <property type="component" value="Chromosome 7D"/>
</dbReference>
<dbReference type="Gramene" id="TraesLDM7D03G04480040.1">
    <property type="protein sequence ID" value="TraesLDM7D03G04480040.1"/>
    <property type="gene ID" value="TraesLDM7D03G04480040"/>
</dbReference>
<name>A0A3B6TR51_WHEAT</name>
<keyword evidence="3" id="KW-0378">Hydrolase</keyword>
<dbReference type="Pfam" id="PF00657">
    <property type="entry name" value="Lipase_GDSL"/>
    <property type="match status" value="1"/>
</dbReference>
<dbReference type="Gramene" id="TraesPARA_EIv1.0_2626520.1">
    <property type="protein sequence ID" value="TraesPARA_EIv1.0_2626520.1.CDS"/>
    <property type="gene ID" value="TraesPARA_EIv1.0_2626520"/>
</dbReference>
<evidence type="ECO:0000256" key="1">
    <source>
        <dbReference type="ARBA" id="ARBA00008668"/>
    </source>
</evidence>
<dbReference type="GO" id="GO:0016788">
    <property type="term" value="F:hydrolase activity, acting on ester bonds"/>
    <property type="evidence" value="ECO:0007669"/>
    <property type="project" value="InterPro"/>
</dbReference>
<dbReference type="SUPFAM" id="SSF52266">
    <property type="entry name" value="SGNH hydrolase"/>
    <property type="match status" value="1"/>
</dbReference>
<protein>
    <recommendedName>
        <fullName evidence="8">GDSL esterase/lipase</fullName>
    </recommendedName>
</protein>
<dbReference type="Gramene" id="TraesCS7D02G487200.1">
    <property type="protein sequence ID" value="TraesCS7D02G487200.1"/>
    <property type="gene ID" value="TraesCS7D02G487200"/>
</dbReference>
<keyword evidence="4" id="KW-0325">Glycoprotein</keyword>
<evidence type="ECO:0000256" key="3">
    <source>
        <dbReference type="ARBA" id="ARBA00022801"/>
    </source>
</evidence>
<comment type="similarity">
    <text evidence="1">Belongs to the 'GDSL' lipolytic enzyme family.</text>
</comment>
<evidence type="ECO:0000256" key="2">
    <source>
        <dbReference type="ARBA" id="ARBA00022729"/>
    </source>
</evidence>
<dbReference type="Gramene" id="TraesCLE_scaffold_015598_01G000300.1">
    <property type="protein sequence ID" value="TraesCLE_scaffold_015598_01G000300.1"/>
    <property type="gene ID" value="TraesCLE_scaffold_015598_01G000300"/>
</dbReference>
<dbReference type="AlphaFoldDB" id="A0A3B6TR51"/>
<accession>A0A3B6TR51</accession>